<evidence type="ECO:0000256" key="6">
    <source>
        <dbReference type="SAM" id="Phobius"/>
    </source>
</evidence>
<dbReference type="GO" id="GO:0030246">
    <property type="term" value="F:carbohydrate binding"/>
    <property type="evidence" value="ECO:0007669"/>
    <property type="project" value="UniProtKB-KW"/>
</dbReference>
<dbReference type="InterPro" id="IPR051663">
    <property type="entry name" value="CLec_Tetranectin-domain"/>
</dbReference>
<accession>C3YG85</accession>
<keyword evidence="6" id="KW-0812">Transmembrane</keyword>
<reference evidence="8" key="1">
    <citation type="journal article" date="2008" name="Nature">
        <title>The amphioxus genome and the evolution of the chordate karyotype.</title>
        <authorList>
            <consortium name="US DOE Joint Genome Institute (JGI-PGF)"/>
            <person name="Putnam N.H."/>
            <person name="Butts T."/>
            <person name="Ferrier D.E.K."/>
            <person name="Furlong R.F."/>
            <person name="Hellsten U."/>
            <person name="Kawashima T."/>
            <person name="Robinson-Rechavi M."/>
            <person name="Shoguchi E."/>
            <person name="Terry A."/>
            <person name="Yu J.-K."/>
            <person name="Benito-Gutierrez E.L."/>
            <person name="Dubchak I."/>
            <person name="Garcia-Fernandez J."/>
            <person name="Gibson-Brown J.J."/>
            <person name="Grigoriev I.V."/>
            <person name="Horton A.C."/>
            <person name="de Jong P.J."/>
            <person name="Jurka J."/>
            <person name="Kapitonov V.V."/>
            <person name="Kohara Y."/>
            <person name="Kuroki Y."/>
            <person name="Lindquist E."/>
            <person name="Lucas S."/>
            <person name="Osoegawa K."/>
            <person name="Pennacchio L.A."/>
            <person name="Salamov A.A."/>
            <person name="Satou Y."/>
            <person name="Sauka-Spengler T."/>
            <person name="Schmutz J."/>
            <person name="Shin-I T."/>
            <person name="Toyoda A."/>
            <person name="Bronner-Fraser M."/>
            <person name="Fujiyama A."/>
            <person name="Holland L.Z."/>
            <person name="Holland P.W.H."/>
            <person name="Satoh N."/>
            <person name="Rokhsar D.S."/>
        </authorList>
    </citation>
    <scope>NUCLEOTIDE SEQUENCE [LARGE SCALE GENOMIC DNA]</scope>
    <source>
        <strain evidence="8">S238N-H82</strain>
        <tissue evidence="8">Testes</tissue>
    </source>
</reference>
<dbReference type="CDD" id="cd00037">
    <property type="entry name" value="CLECT"/>
    <property type="match status" value="1"/>
</dbReference>
<name>C3YG85_BRAFL</name>
<dbReference type="SMART" id="SM00034">
    <property type="entry name" value="CLECT"/>
    <property type="match status" value="1"/>
</dbReference>
<evidence type="ECO:0000256" key="4">
    <source>
        <dbReference type="ARBA" id="ARBA00023157"/>
    </source>
</evidence>
<keyword evidence="6" id="KW-1133">Transmembrane helix</keyword>
<feature type="compositionally biased region" description="Low complexity" evidence="5">
    <location>
        <begin position="138"/>
        <end position="158"/>
    </location>
</feature>
<evidence type="ECO:0000256" key="2">
    <source>
        <dbReference type="ARBA" id="ARBA00022837"/>
    </source>
</evidence>
<dbReference type="eggNOG" id="KOG4297">
    <property type="taxonomic scope" value="Eukaryota"/>
</dbReference>
<dbReference type="AlphaFoldDB" id="C3YG85"/>
<dbReference type="Pfam" id="PF00059">
    <property type="entry name" value="Lectin_C"/>
    <property type="match status" value="1"/>
</dbReference>
<feature type="compositionally biased region" description="Pro residues" evidence="5">
    <location>
        <begin position="180"/>
        <end position="189"/>
    </location>
</feature>
<dbReference type="EMBL" id="GG666511">
    <property type="protein sequence ID" value="EEN60606.1"/>
    <property type="molecule type" value="Genomic_DNA"/>
</dbReference>
<keyword evidence="1" id="KW-0430">Lectin</keyword>
<sequence>MSEDQRYPQTTGHTTKPKVNNIYPGQQTEGNHWQSVADMAATTLNTLYVTRADVYDVIDDVDTKTKFFRLLKKLWAPTGLVFAVVIVILLAYFAGKVTTLSDEIAKLTARNNIIELRLSEFEQDQAEVPGPPGPPGRPGAKGAPGTDGKAGSPGSSGPRGPPGPRGAKGSPGTGGKPGSPGRPGPPGPPGKTGRPGSPGRQSVRQPVGPGGTSVCPRLTGTPGHREASGVTCPANGYTVFRGTCYKAYNTGKSFSDSAAACRVDGGTLAMPRDAETNAFLKALYACVSPSAGFWFGLHDRRIEGKFEWVDGTALGRYNSWSPGQPDNFNNEDCVHYFYADPTRTKRWNDAYCGQLLGFICQVNPGTYCKHAFS</sequence>
<evidence type="ECO:0000313" key="8">
    <source>
        <dbReference type="EMBL" id="EEN60606.1"/>
    </source>
</evidence>
<dbReference type="Pfam" id="PF01391">
    <property type="entry name" value="Collagen"/>
    <property type="match status" value="1"/>
</dbReference>
<dbReference type="InParanoid" id="C3YG85"/>
<keyword evidence="6" id="KW-0472">Membrane</keyword>
<dbReference type="PROSITE" id="PS00615">
    <property type="entry name" value="C_TYPE_LECTIN_1"/>
    <property type="match status" value="1"/>
</dbReference>
<proteinExistence type="predicted"/>
<dbReference type="InterPro" id="IPR008160">
    <property type="entry name" value="Collagen"/>
</dbReference>
<dbReference type="InterPro" id="IPR016186">
    <property type="entry name" value="C-type_lectin-like/link_sf"/>
</dbReference>
<evidence type="ECO:0000259" key="7">
    <source>
        <dbReference type="PROSITE" id="PS50041"/>
    </source>
</evidence>
<dbReference type="Gene3D" id="3.10.100.10">
    <property type="entry name" value="Mannose-Binding Protein A, subunit A"/>
    <property type="match status" value="1"/>
</dbReference>
<dbReference type="GO" id="GO:0005581">
    <property type="term" value="C:collagen trimer"/>
    <property type="evidence" value="ECO:0007669"/>
    <property type="project" value="UniProtKB-KW"/>
</dbReference>
<gene>
    <name evidence="8" type="ORF">BRAFLDRAFT_92818</name>
</gene>
<dbReference type="SUPFAM" id="SSF56436">
    <property type="entry name" value="C-type lectin-like"/>
    <property type="match status" value="1"/>
</dbReference>
<keyword evidence="4" id="KW-1015">Disulfide bond</keyword>
<dbReference type="PANTHER" id="PTHR22799:SF6">
    <property type="entry name" value="C-TYPE LECTIN DOMAIN FAMILY 4 MEMBER M-LIKE"/>
    <property type="match status" value="1"/>
</dbReference>
<evidence type="ECO:0000256" key="5">
    <source>
        <dbReference type="SAM" id="MobiDB-lite"/>
    </source>
</evidence>
<feature type="compositionally biased region" description="Gly residues" evidence="5">
    <location>
        <begin position="169"/>
        <end position="178"/>
    </location>
</feature>
<keyword evidence="2" id="KW-0106">Calcium</keyword>
<dbReference type="PROSITE" id="PS50041">
    <property type="entry name" value="C_TYPE_LECTIN_2"/>
    <property type="match status" value="1"/>
</dbReference>
<evidence type="ECO:0000256" key="1">
    <source>
        <dbReference type="ARBA" id="ARBA00022734"/>
    </source>
</evidence>
<dbReference type="PANTHER" id="PTHR22799">
    <property type="entry name" value="TETRANECTIN-RELATED"/>
    <property type="match status" value="1"/>
</dbReference>
<feature type="domain" description="C-type lectin" evidence="7">
    <location>
        <begin position="240"/>
        <end position="361"/>
    </location>
</feature>
<dbReference type="InterPro" id="IPR018378">
    <property type="entry name" value="C-type_lectin_CS"/>
</dbReference>
<protein>
    <recommendedName>
        <fullName evidence="7">C-type lectin domain-containing protein</fullName>
    </recommendedName>
</protein>
<dbReference type="InterPro" id="IPR001304">
    <property type="entry name" value="C-type_lectin-like"/>
</dbReference>
<feature type="region of interest" description="Disordered" evidence="5">
    <location>
        <begin position="122"/>
        <end position="230"/>
    </location>
</feature>
<evidence type="ECO:0000256" key="3">
    <source>
        <dbReference type="ARBA" id="ARBA00023119"/>
    </source>
</evidence>
<dbReference type="InterPro" id="IPR016187">
    <property type="entry name" value="CTDL_fold"/>
</dbReference>
<keyword evidence="3" id="KW-0176">Collagen</keyword>
<feature type="transmembrane region" description="Helical" evidence="6">
    <location>
        <begin position="74"/>
        <end position="94"/>
    </location>
</feature>
<organism>
    <name type="scientific">Branchiostoma floridae</name>
    <name type="common">Florida lancelet</name>
    <name type="synonym">Amphioxus</name>
    <dbReference type="NCBI Taxonomy" id="7739"/>
    <lineage>
        <taxon>Eukaryota</taxon>
        <taxon>Metazoa</taxon>
        <taxon>Chordata</taxon>
        <taxon>Cephalochordata</taxon>
        <taxon>Leptocardii</taxon>
        <taxon>Amphioxiformes</taxon>
        <taxon>Branchiostomatidae</taxon>
        <taxon>Branchiostoma</taxon>
    </lineage>
</organism>